<keyword evidence="4" id="KW-1185">Reference proteome</keyword>
<evidence type="ECO:0000259" key="2">
    <source>
        <dbReference type="Pfam" id="PF22936"/>
    </source>
</evidence>
<gene>
    <name evidence="3" type="ORF">EV421DRAFT_1899472</name>
</gene>
<dbReference type="EMBL" id="JAUEPT010000007">
    <property type="protein sequence ID" value="KAK0449956.1"/>
    <property type="molecule type" value="Genomic_DNA"/>
</dbReference>
<evidence type="ECO:0000313" key="4">
    <source>
        <dbReference type="Proteomes" id="UP001175226"/>
    </source>
</evidence>
<reference evidence="3" key="1">
    <citation type="submission" date="2023-06" db="EMBL/GenBank/DDBJ databases">
        <authorList>
            <consortium name="Lawrence Berkeley National Laboratory"/>
            <person name="Ahrendt S."/>
            <person name="Sahu N."/>
            <person name="Indic B."/>
            <person name="Wong-Bajracharya J."/>
            <person name="Merenyi Z."/>
            <person name="Ke H.-M."/>
            <person name="Monk M."/>
            <person name="Kocsube S."/>
            <person name="Drula E."/>
            <person name="Lipzen A."/>
            <person name="Balint B."/>
            <person name="Henrissat B."/>
            <person name="Andreopoulos B."/>
            <person name="Martin F.M."/>
            <person name="Harder C.B."/>
            <person name="Rigling D."/>
            <person name="Ford K.L."/>
            <person name="Foster G.D."/>
            <person name="Pangilinan J."/>
            <person name="Papanicolaou A."/>
            <person name="Barry K."/>
            <person name="LaButti K."/>
            <person name="Viragh M."/>
            <person name="Koriabine M."/>
            <person name="Yan M."/>
            <person name="Riley R."/>
            <person name="Champramary S."/>
            <person name="Plett K.L."/>
            <person name="Tsai I.J."/>
            <person name="Slot J."/>
            <person name="Sipos G."/>
            <person name="Plett J."/>
            <person name="Nagy L.G."/>
            <person name="Grigoriev I.V."/>
        </authorList>
    </citation>
    <scope>NUCLEOTIDE SEQUENCE</scope>
    <source>
        <strain evidence="3">FPL87.14</strain>
    </source>
</reference>
<dbReference type="Proteomes" id="UP001175226">
    <property type="component" value="Unassembled WGS sequence"/>
</dbReference>
<comment type="caution">
    <text evidence="3">The sequence shown here is derived from an EMBL/GenBank/DDBJ whole genome shotgun (WGS) entry which is preliminary data.</text>
</comment>
<protein>
    <recommendedName>
        <fullName evidence="2">Retrovirus-related Pol polyprotein from transposon TNT 1-94-like beta-barrel domain-containing protein</fullName>
    </recommendedName>
</protein>
<dbReference type="InterPro" id="IPR054722">
    <property type="entry name" value="PolX-like_BBD"/>
</dbReference>
<feature type="domain" description="Retrovirus-related Pol polyprotein from transposon TNT 1-94-like beta-barrel" evidence="2">
    <location>
        <begin position="355"/>
        <end position="434"/>
    </location>
</feature>
<dbReference type="AlphaFoldDB" id="A0AA39MWT4"/>
<proteinExistence type="predicted"/>
<organism evidence="3 4">
    <name type="scientific">Armillaria borealis</name>
    <dbReference type="NCBI Taxonomy" id="47425"/>
    <lineage>
        <taxon>Eukaryota</taxon>
        <taxon>Fungi</taxon>
        <taxon>Dikarya</taxon>
        <taxon>Basidiomycota</taxon>
        <taxon>Agaricomycotina</taxon>
        <taxon>Agaricomycetes</taxon>
        <taxon>Agaricomycetidae</taxon>
        <taxon>Agaricales</taxon>
        <taxon>Marasmiineae</taxon>
        <taxon>Physalacriaceae</taxon>
        <taxon>Armillaria</taxon>
    </lineage>
</organism>
<feature type="compositionally biased region" description="Low complexity" evidence="1">
    <location>
        <begin position="32"/>
        <end position="43"/>
    </location>
</feature>
<name>A0AA39MWT4_9AGAR</name>
<sequence length="435" mass="49202">MAPPPLPPPPPPPLPPAPPPPPLPPLSPNYVQNNIPAQNNNNLQNQPLPITYNYYNYVSPSSTHIKTPMMTSIPELMGRNSWAMWLHGVKSVAVVNRILPHILDKPPPGMVLQNPLRQAMYPPPITQWSTPQEWEAYNAWQCKDAAMMHIITLRLSSEVSAVLPMIDDFASADQGMMAHQMLSILQKHFEMQNIVKYAQKWRSTILALRVENYPIIYMETILNFVWNLPEDDCGWYMALKQEVTRDCSLAFDCINFIYFESILTRVVDLDTQWKLNHHLQHSLPENDVASDEEVYAAITKVPSETSCNIDTYNTDELFVCSSAITLSPLLSASTHYLDVMNEKAYILLAQMIKILLDSGCTAHIFKEQKFFWTYNEDQAIDVKTANCGVLSTKARGEIHIRVKCISGTHMVVSLMDCLHAPEVPMNLVSVSALME</sequence>
<feature type="compositionally biased region" description="Pro residues" evidence="1">
    <location>
        <begin position="1"/>
        <end position="27"/>
    </location>
</feature>
<feature type="region of interest" description="Disordered" evidence="1">
    <location>
        <begin position="1"/>
        <end position="43"/>
    </location>
</feature>
<evidence type="ECO:0000256" key="1">
    <source>
        <dbReference type="SAM" id="MobiDB-lite"/>
    </source>
</evidence>
<dbReference type="Pfam" id="PF22936">
    <property type="entry name" value="Pol_BBD"/>
    <property type="match status" value="1"/>
</dbReference>
<accession>A0AA39MWT4</accession>
<evidence type="ECO:0000313" key="3">
    <source>
        <dbReference type="EMBL" id="KAK0449956.1"/>
    </source>
</evidence>